<reference evidence="1" key="1">
    <citation type="submission" date="2020-04" db="EMBL/GenBank/DDBJ databases">
        <authorList>
            <person name="Chiriac C."/>
            <person name="Salcher M."/>
            <person name="Ghai R."/>
            <person name="Kavagutti S V."/>
        </authorList>
    </citation>
    <scope>NUCLEOTIDE SEQUENCE</scope>
</reference>
<sequence length="136" mass="15748">MELQTKRVENAFEWLENEFSHSGEIQSVDLLINKLDMLCNALPFVNSQMALTKRLLNEAKVKAYHRLQTSSAAQQKYYAPSLAKDYINSQCSEEQYNYDMCERCSRTIVHIIDAMRTAISALKQEQIISQYSQNVM</sequence>
<dbReference type="EMBL" id="LR798204">
    <property type="protein sequence ID" value="CAB5170436.1"/>
    <property type="molecule type" value="Genomic_DNA"/>
</dbReference>
<organism evidence="1">
    <name type="scientific">uncultured Caudovirales phage</name>
    <dbReference type="NCBI Taxonomy" id="2100421"/>
    <lineage>
        <taxon>Viruses</taxon>
        <taxon>Duplodnaviria</taxon>
        <taxon>Heunggongvirae</taxon>
        <taxon>Uroviricota</taxon>
        <taxon>Caudoviricetes</taxon>
        <taxon>Peduoviridae</taxon>
        <taxon>Maltschvirus</taxon>
        <taxon>Maltschvirus maltsch</taxon>
    </lineage>
</organism>
<protein>
    <submittedName>
        <fullName evidence="1">Uncharacterized protein</fullName>
    </submittedName>
</protein>
<accession>A0A6J5KUK9</accession>
<name>A0A6J5KUK9_9CAUD</name>
<dbReference type="EMBL" id="LR796194">
    <property type="protein sequence ID" value="CAB4126228.1"/>
    <property type="molecule type" value="Genomic_DNA"/>
</dbReference>
<evidence type="ECO:0000313" key="1">
    <source>
        <dbReference type="EMBL" id="CAB4126228.1"/>
    </source>
</evidence>
<evidence type="ECO:0000313" key="2">
    <source>
        <dbReference type="EMBL" id="CAB5170436.1"/>
    </source>
</evidence>
<gene>
    <name evidence="2" type="ORF">UFOVP153_20</name>
    <name evidence="1" type="ORF">UFOVP69_38</name>
</gene>
<proteinExistence type="predicted"/>